<reference evidence="1 2" key="1">
    <citation type="submission" date="2019-08" db="EMBL/GenBank/DDBJ databases">
        <authorList>
            <person name="Peeters C."/>
        </authorList>
    </citation>
    <scope>NUCLEOTIDE SEQUENCE [LARGE SCALE GENOMIC DNA]</scope>
    <source>
        <strain evidence="1 2">LMG 31121</strain>
    </source>
</reference>
<gene>
    <name evidence="1" type="ORF">PSP31121_05003</name>
</gene>
<accession>A0A5E5BI29</accession>
<dbReference type="AlphaFoldDB" id="A0A5E5BI29"/>
<evidence type="ECO:0000313" key="2">
    <source>
        <dbReference type="Proteomes" id="UP000335538"/>
    </source>
</evidence>
<name>A0A5E5BI29_9BURK</name>
<protein>
    <submittedName>
        <fullName evidence="1">Uncharacterized protein</fullName>
    </submittedName>
</protein>
<evidence type="ECO:0000313" key="1">
    <source>
        <dbReference type="EMBL" id="VVE84937.1"/>
    </source>
</evidence>
<dbReference type="Proteomes" id="UP000335538">
    <property type="component" value="Unassembled WGS sequence"/>
</dbReference>
<organism evidence="1 2">
    <name type="scientific">Pandoraea sputorum</name>
    <dbReference type="NCBI Taxonomy" id="93222"/>
    <lineage>
        <taxon>Bacteria</taxon>
        <taxon>Pseudomonadati</taxon>
        <taxon>Pseudomonadota</taxon>
        <taxon>Betaproteobacteria</taxon>
        <taxon>Burkholderiales</taxon>
        <taxon>Burkholderiaceae</taxon>
        <taxon>Pandoraea</taxon>
    </lineage>
</organism>
<dbReference type="EMBL" id="CABPSR010000022">
    <property type="protein sequence ID" value="VVE84937.1"/>
    <property type="molecule type" value="Genomic_DNA"/>
</dbReference>
<sequence>MGAYSWPVRCWKCDAVIGWQPGGHPVPMITCTQCQAEEDANQAKGDAQ</sequence>
<proteinExistence type="predicted"/>